<evidence type="ECO:0000313" key="1">
    <source>
        <dbReference type="EMBL" id="KAI6645863.1"/>
    </source>
</evidence>
<protein>
    <recommendedName>
        <fullName evidence="3">Roadblock/LAMTOR2 domain-containing protein</fullName>
    </recommendedName>
</protein>
<dbReference type="Gene3D" id="3.30.450.30">
    <property type="entry name" value="Dynein light chain 2a, cytoplasmic"/>
    <property type="match status" value="1"/>
</dbReference>
<dbReference type="Proteomes" id="UP001165289">
    <property type="component" value="Unassembled WGS sequence"/>
</dbReference>
<name>A0AAV7JAZ9_9METZ</name>
<sequence length="124" mass="13574">MQSQGTFILESREVTSYLTQTKANFPSINTILLLDKVGKVCASSGPAVDSLSVATLANTIWRSCESQIVLEFPHEEVQAQFIYLDNMIVLSYKLGSCLLCIEFAKDVEVGLMNSIASSIAGHWP</sequence>
<organism evidence="1 2">
    <name type="scientific">Oopsacas minuta</name>
    <dbReference type="NCBI Taxonomy" id="111878"/>
    <lineage>
        <taxon>Eukaryota</taxon>
        <taxon>Metazoa</taxon>
        <taxon>Porifera</taxon>
        <taxon>Hexactinellida</taxon>
        <taxon>Hexasterophora</taxon>
        <taxon>Lyssacinosida</taxon>
        <taxon>Leucopsacidae</taxon>
        <taxon>Oopsacas</taxon>
    </lineage>
</organism>
<dbReference type="AlphaFoldDB" id="A0AAV7JAZ9"/>
<dbReference type="SUPFAM" id="SSF103196">
    <property type="entry name" value="Roadblock/LC7 domain"/>
    <property type="match status" value="1"/>
</dbReference>
<reference evidence="1 2" key="1">
    <citation type="journal article" date="2023" name="BMC Biol.">
        <title>The compact genome of the sponge Oopsacas minuta (Hexactinellida) is lacking key metazoan core genes.</title>
        <authorList>
            <person name="Santini S."/>
            <person name="Schenkelaars Q."/>
            <person name="Jourda C."/>
            <person name="Duchesne M."/>
            <person name="Belahbib H."/>
            <person name="Rocher C."/>
            <person name="Selva M."/>
            <person name="Riesgo A."/>
            <person name="Vervoort M."/>
            <person name="Leys S.P."/>
            <person name="Kodjabachian L."/>
            <person name="Le Bivic A."/>
            <person name="Borchiellini C."/>
            <person name="Claverie J.M."/>
            <person name="Renard E."/>
        </authorList>
    </citation>
    <scope>NUCLEOTIDE SEQUENCE [LARGE SCALE GENOMIC DNA]</scope>
    <source>
        <strain evidence="1">SPO-2</strain>
    </source>
</reference>
<accession>A0AAV7JAZ9</accession>
<evidence type="ECO:0000313" key="2">
    <source>
        <dbReference type="Proteomes" id="UP001165289"/>
    </source>
</evidence>
<keyword evidence="2" id="KW-1185">Reference proteome</keyword>
<gene>
    <name evidence="1" type="ORF">LOD99_13122</name>
</gene>
<proteinExistence type="predicted"/>
<evidence type="ECO:0008006" key="3">
    <source>
        <dbReference type="Google" id="ProtNLM"/>
    </source>
</evidence>
<comment type="caution">
    <text evidence="1">The sequence shown here is derived from an EMBL/GenBank/DDBJ whole genome shotgun (WGS) entry which is preliminary data.</text>
</comment>
<dbReference type="EMBL" id="JAKMXF010000365">
    <property type="protein sequence ID" value="KAI6645863.1"/>
    <property type="molecule type" value="Genomic_DNA"/>
</dbReference>